<dbReference type="GO" id="GO:0005829">
    <property type="term" value="C:cytosol"/>
    <property type="evidence" value="ECO:0007669"/>
    <property type="project" value="TreeGrafter"/>
</dbReference>
<dbReference type="GO" id="GO:0016301">
    <property type="term" value="F:kinase activity"/>
    <property type="evidence" value="ECO:0007669"/>
    <property type="project" value="UniProtKB-KW"/>
</dbReference>
<keyword evidence="5 10" id="KW-0547">Nucleotide-binding</keyword>
<evidence type="ECO:0000259" key="11">
    <source>
        <dbReference type="Pfam" id="PF00696"/>
    </source>
</evidence>
<dbReference type="Pfam" id="PF00696">
    <property type="entry name" value="AA_kinase"/>
    <property type="match status" value="1"/>
</dbReference>
<keyword evidence="7 10" id="KW-0067">ATP-binding</keyword>
<evidence type="ECO:0000256" key="2">
    <source>
        <dbReference type="ARBA" id="ARBA00012908"/>
    </source>
</evidence>
<comment type="similarity">
    <text evidence="1">Belongs to the isopentenyl phosphate kinase family.</text>
</comment>
<evidence type="ECO:0000313" key="12">
    <source>
        <dbReference type="EMBL" id="KAK8919119.1"/>
    </source>
</evidence>
<evidence type="ECO:0000256" key="10">
    <source>
        <dbReference type="PIRSR" id="PIRSR016496-1"/>
    </source>
</evidence>
<accession>A0AAP0AYQ2</accession>
<dbReference type="GO" id="GO:0016114">
    <property type="term" value="P:terpenoid biosynthetic process"/>
    <property type="evidence" value="ECO:0007669"/>
    <property type="project" value="TreeGrafter"/>
</dbReference>
<dbReference type="PIRSF" id="PIRSF016496">
    <property type="entry name" value="Kin_FomA"/>
    <property type="match status" value="1"/>
</dbReference>
<dbReference type="AlphaFoldDB" id="A0AAP0AYQ2"/>
<dbReference type="InterPro" id="IPR036393">
    <property type="entry name" value="AceGlu_kinase-like_sf"/>
</dbReference>
<keyword evidence="6" id="KW-0418">Kinase</keyword>
<keyword evidence="4" id="KW-0808">Transferase</keyword>
<dbReference type="Gene3D" id="3.40.1160.10">
    <property type="entry name" value="Acetylglutamate kinase-like"/>
    <property type="match status" value="1"/>
</dbReference>
<evidence type="ECO:0000256" key="6">
    <source>
        <dbReference type="ARBA" id="ARBA00022777"/>
    </source>
</evidence>
<dbReference type="InterPro" id="IPR024192">
    <property type="entry name" value="Fosfomycin_R_FomA-type"/>
</dbReference>
<name>A0AAP0AYQ2_9ASPA</name>
<dbReference type="Proteomes" id="UP001418222">
    <property type="component" value="Unassembled WGS sequence"/>
</dbReference>
<evidence type="ECO:0000256" key="7">
    <source>
        <dbReference type="ARBA" id="ARBA00022840"/>
    </source>
</evidence>
<feature type="binding site" evidence="10">
    <location>
        <position position="238"/>
    </location>
    <ligand>
        <name>ATP</name>
        <dbReference type="ChEBI" id="CHEBI:30616"/>
    </ligand>
</feature>
<proteinExistence type="inferred from homology"/>
<evidence type="ECO:0000256" key="9">
    <source>
        <dbReference type="ARBA" id="ARBA00049063"/>
    </source>
</evidence>
<protein>
    <recommendedName>
        <fullName evidence="3">Isopentenyl phosphate kinase</fullName>
        <ecNumber evidence="2">2.7.4.26</ecNumber>
    </recommendedName>
</protein>
<evidence type="ECO:0000313" key="13">
    <source>
        <dbReference type="Proteomes" id="UP001418222"/>
    </source>
</evidence>
<feature type="binding site" evidence="10">
    <location>
        <position position="111"/>
    </location>
    <ligand>
        <name>substrate</name>
    </ligand>
</feature>
<feature type="binding site" evidence="10">
    <location>
        <position position="296"/>
    </location>
    <ligand>
        <name>ATP</name>
        <dbReference type="ChEBI" id="CHEBI:30616"/>
    </ligand>
</feature>
<evidence type="ECO:0000256" key="8">
    <source>
        <dbReference type="ARBA" id="ARBA00023229"/>
    </source>
</evidence>
<dbReference type="NCBIfam" id="NF040647">
    <property type="entry name" value="IPPK_Arch"/>
    <property type="match status" value="1"/>
</dbReference>
<dbReference type="PANTHER" id="PTHR43654">
    <property type="entry name" value="GLUTAMATE 5-KINASE"/>
    <property type="match status" value="1"/>
</dbReference>
<dbReference type="EC" id="2.7.4.26" evidence="2"/>
<organism evidence="12 13">
    <name type="scientific">Platanthera zijinensis</name>
    <dbReference type="NCBI Taxonomy" id="2320716"/>
    <lineage>
        <taxon>Eukaryota</taxon>
        <taxon>Viridiplantae</taxon>
        <taxon>Streptophyta</taxon>
        <taxon>Embryophyta</taxon>
        <taxon>Tracheophyta</taxon>
        <taxon>Spermatophyta</taxon>
        <taxon>Magnoliopsida</taxon>
        <taxon>Liliopsida</taxon>
        <taxon>Asparagales</taxon>
        <taxon>Orchidaceae</taxon>
        <taxon>Orchidoideae</taxon>
        <taxon>Orchideae</taxon>
        <taxon>Orchidinae</taxon>
        <taxon>Platanthera</taxon>
    </lineage>
</organism>
<sequence length="352" mass="38020">MDFRSESPLSIGAPSSVQALVDYKPLRCIVKLGGAAITRKNELERINEESLGSVCSQLREAMDSETTDTPDEVLGMDWSRRPGVSIDSMVDEFGEQPSLVSHSSFVLVHGAGSFGHFQASRSGVHKGGLHLPLVKAGFVATRISVTSLNLEIVRALAREGITAVGMSPFACGWSTHRRNIAFADVSQISSALAAGFVPVLHGDAVLDHSQGCSILSGDVIIRHLARRLLPEYVVFLTDVLGVYDRPPTHQNAKLLREIAVDEEGNWSIVNPKLEHVEKQVEITVVSHDTTGGMETKILEAAVIAKLGINVYITKAGTEHSLRALKGEITDEWLGTVIRSSKKQLHAFTGESG</sequence>
<dbReference type="EMBL" id="JBBWWQ010000019">
    <property type="protein sequence ID" value="KAK8919119.1"/>
    <property type="molecule type" value="Genomic_DNA"/>
</dbReference>
<dbReference type="GO" id="GO:0102043">
    <property type="term" value="F:isopentenyl phosphate kinase activity"/>
    <property type="evidence" value="ECO:0007669"/>
    <property type="project" value="UniProtKB-EC"/>
</dbReference>
<feature type="binding site" evidence="10">
    <location>
        <position position="217"/>
    </location>
    <ligand>
        <name>substrate</name>
    </ligand>
</feature>
<dbReference type="GO" id="GO:0005524">
    <property type="term" value="F:ATP binding"/>
    <property type="evidence" value="ECO:0007669"/>
    <property type="project" value="UniProtKB-KW"/>
</dbReference>
<evidence type="ECO:0000256" key="3">
    <source>
        <dbReference type="ARBA" id="ARBA00017267"/>
    </source>
</evidence>
<evidence type="ECO:0000256" key="5">
    <source>
        <dbReference type="ARBA" id="ARBA00022741"/>
    </source>
</evidence>
<gene>
    <name evidence="12" type="ORF">KSP39_PZI021994</name>
</gene>
<keyword evidence="13" id="KW-1185">Reference proteome</keyword>
<comment type="caution">
    <text evidence="12">The sequence shown here is derived from an EMBL/GenBank/DDBJ whole genome shotgun (WGS) entry which is preliminary data.</text>
</comment>
<feature type="binding site" evidence="10">
    <location>
        <position position="112"/>
    </location>
    <ligand>
        <name>ATP</name>
        <dbReference type="ChEBI" id="CHEBI:30616"/>
    </ligand>
</feature>
<dbReference type="PANTHER" id="PTHR43654:SF1">
    <property type="entry name" value="ISOPENTENYL PHOSPHATE KINASE"/>
    <property type="match status" value="1"/>
</dbReference>
<feature type="domain" description="Aspartate/glutamate/uridylate kinase" evidence="11">
    <location>
        <begin position="104"/>
        <end position="313"/>
    </location>
</feature>
<feature type="binding site" evidence="10">
    <location>
        <position position="292"/>
    </location>
    <ligand>
        <name>ATP</name>
        <dbReference type="ChEBI" id="CHEBI:30616"/>
    </ligand>
</feature>
<evidence type="ECO:0000256" key="4">
    <source>
        <dbReference type="ARBA" id="ARBA00022679"/>
    </source>
</evidence>
<evidence type="ECO:0000256" key="1">
    <source>
        <dbReference type="ARBA" id="ARBA00010540"/>
    </source>
</evidence>
<dbReference type="SUPFAM" id="SSF53633">
    <property type="entry name" value="Carbamate kinase-like"/>
    <property type="match status" value="1"/>
</dbReference>
<reference evidence="12 13" key="1">
    <citation type="journal article" date="2022" name="Nat. Plants">
        <title>Genomes of leafy and leafless Platanthera orchids illuminate the evolution of mycoheterotrophy.</title>
        <authorList>
            <person name="Li M.H."/>
            <person name="Liu K.W."/>
            <person name="Li Z."/>
            <person name="Lu H.C."/>
            <person name="Ye Q.L."/>
            <person name="Zhang D."/>
            <person name="Wang J.Y."/>
            <person name="Li Y.F."/>
            <person name="Zhong Z.M."/>
            <person name="Liu X."/>
            <person name="Yu X."/>
            <person name="Liu D.K."/>
            <person name="Tu X.D."/>
            <person name="Liu B."/>
            <person name="Hao Y."/>
            <person name="Liao X.Y."/>
            <person name="Jiang Y.T."/>
            <person name="Sun W.H."/>
            <person name="Chen J."/>
            <person name="Chen Y.Q."/>
            <person name="Ai Y."/>
            <person name="Zhai J.W."/>
            <person name="Wu S.S."/>
            <person name="Zhou Z."/>
            <person name="Hsiao Y.Y."/>
            <person name="Wu W.L."/>
            <person name="Chen Y.Y."/>
            <person name="Lin Y.F."/>
            <person name="Hsu J.L."/>
            <person name="Li C.Y."/>
            <person name="Wang Z.W."/>
            <person name="Zhao X."/>
            <person name="Zhong W.Y."/>
            <person name="Ma X.K."/>
            <person name="Ma L."/>
            <person name="Huang J."/>
            <person name="Chen G.Z."/>
            <person name="Huang M.Z."/>
            <person name="Huang L."/>
            <person name="Peng D.H."/>
            <person name="Luo Y.B."/>
            <person name="Zou S.Q."/>
            <person name="Chen S.P."/>
            <person name="Lan S."/>
            <person name="Tsai W.C."/>
            <person name="Van de Peer Y."/>
            <person name="Liu Z.J."/>
        </authorList>
    </citation>
    <scope>NUCLEOTIDE SEQUENCE [LARGE SCALE GENOMIC DNA]</scope>
    <source>
        <strain evidence="12">Lor287</strain>
    </source>
</reference>
<feature type="binding site" evidence="10">
    <location>
        <position position="116"/>
    </location>
    <ligand>
        <name>substrate</name>
    </ligand>
</feature>
<dbReference type="InterPro" id="IPR001048">
    <property type="entry name" value="Asp/Glu/Uridylate_kinase"/>
</dbReference>
<comment type="catalytic activity">
    <reaction evidence="9">
        <text>isopentenyl phosphate + ATP = isopentenyl diphosphate + ADP</text>
        <dbReference type="Rhea" id="RHEA:33963"/>
        <dbReference type="ChEBI" id="CHEBI:30616"/>
        <dbReference type="ChEBI" id="CHEBI:65078"/>
        <dbReference type="ChEBI" id="CHEBI:128769"/>
        <dbReference type="ChEBI" id="CHEBI:456216"/>
        <dbReference type="EC" id="2.7.4.26"/>
    </reaction>
</comment>
<keyword evidence="8" id="KW-0414">Isoprene biosynthesis</keyword>
<dbReference type="CDD" id="cd04241">
    <property type="entry name" value="AAK_FomA-like"/>
    <property type="match status" value="1"/>
</dbReference>